<dbReference type="EMBL" id="JAROAV010000027">
    <property type="protein sequence ID" value="MDF8264240.1"/>
    <property type="molecule type" value="Genomic_DNA"/>
</dbReference>
<keyword evidence="4 7" id="KW-0812">Transmembrane</keyword>
<dbReference type="RefSeq" id="WP_275239039.1">
    <property type="nucleotide sequence ID" value="NZ_JARFJC010000031.1"/>
</dbReference>
<comment type="cofactor">
    <cofactor evidence="7">
        <name>Mg(2+)</name>
        <dbReference type="ChEBI" id="CHEBI:18420"/>
    </cofactor>
</comment>
<keyword evidence="7" id="KW-0961">Cell wall biogenesis/degradation</keyword>
<dbReference type="NCBIfam" id="TIGR00445">
    <property type="entry name" value="mraY"/>
    <property type="match status" value="1"/>
</dbReference>
<dbReference type="PROSITE" id="PS01347">
    <property type="entry name" value="MRAY_1"/>
    <property type="match status" value="1"/>
</dbReference>
<evidence type="ECO:0000256" key="8">
    <source>
        <dbReference type="NCBIfam" id="TIGR00445"/>
    </source>
</evidence>
<dbReference type="InterPro" id="IPR003524">
    <property type="entry name" value="PNAcMuramoyl-5peptid_Trfase"/>
</dbReference>
<comment type="caution">
    <text evidence="9">The sequence shown here is derived from an EMBL/GenBank/DDBJ whole genome shotgun (WGS) entry which is preliminary data.</text>
</comment>
<keyword evidence="7" id="KW-0573">Peptidoglycan synthesis</keyword>
<keyword evidence="5 7" id="KW-1133">Transmembrane helix</keyword>
<dbReference type="InterPro" id="IPR018480">
    <property type="entry name" value="PNAcMuramoyl-5peptid_Trfase_CS"/>
</dbReference>
<keyword evidence="6 7" id="KW-0472">Membrane</keyword>
<feature type="transmembrane region" description="Helical" evidence="7">
    <location>
        <begin position="116"/>
        <end position="133"/>
    </location>
</feature>
<comment type="catalytic activity">
    <reaction evidence="7">
        <text>UDP-N-acetyl-alpha-D-muramoyl-L-alanyl-gamma-D-glutamyl-meso-2,6-diaminopimeloyl-D-alanyl-D-alanine + di-trans,octa-cis-undecaprenyl phosphate = di-trans,octa-cis-undecaprenyl diphospho-N-acetyl-alpha-D-muramoyl-L-alanyl-D-glutamyl-meso-2,6-diaminopimeloyl-D-alanyl-D-alanine + UMP</text>
        <dbReference type="Rhea" id="RHEA:28386"/>
        <dbReference type="ChEBI" id="CHEBI:57865"/>
        <dbReference type="ChEBI" id="CHEBI:60392"/>
        <dbReference type="ChEBI" id="CHEBI:61386"/>
        <dbReference type="ChEBI" id="CHEBI:61387"/>
        <dbReference type="EC" id="2.7.8.13"/>
    </reaction>
</comment>
<dbReference type="CDD" id="cd06852">
    <property type="entry name" value="GT_MraY"/>
    <property type="match status" value="1"/>
</dbReference>
<keyword evidence="7" id="KW-0479">Metal-binding</keyword>
<comment type="pathway">
    <text evidence="7">Cell wall biogenesis; peptidoglycan biosynthesis.</text>
</comment>
<dbReference type="Proteomes" id="UP001528912">
    <property type="component" value="Unassembled WGS sequence"/>
</dbReference>
<dbReference type="Pfam" id="PF00953">
    <property type="entry name" value="Glycos_transf_4"/>
    <property type="match status" value="1"/>
</dbReference>
<feature type="transmembrane region" description="Helical" evidence="7">
    <location>
        <begin position="6"/>
        <end position="27"/>
    </location>
</feature>
<name>A0ABT6C5X0_9MICO</name>
<reference evidence="9 10" key="1">
    <citation type="submission" date="2023-03" db="EMBL/GenBank/DDBJ databases">
        <title>YIM 133296 draft genome.</title>
        <authorList>
            <person name="Xiong L."/>
        </authorList>
    </citation>
    <scope>NUCLEOTIDE SEQUENCE [LARGE SCALE GENOMIC DNA]</scope>
    <source>
        <strain evidence="9 10">YIM 133296</strain>
    </source>
</reference>
<dbReference type="Pfam" id="PF10555">
    <property type="entry name" value="MraY_sig1"/>
    <property type="match status" value="1"/>
</dbReference>
<sequence>MRAVLIAAIISLGAALLGTPAFIRFLVRKSYGQFIRDDGPTSHRTKRGTPTMGGAVIIGASVLAYAGAHLLTWTPFTASGLLVMLLMTGLGAVGFADDYIKISKQRSLGLRSHEKLIGQTIVAVVFAVLALQFERKNVAPASTHLSFVRDTWVDLAFGGTAVGLILFVIWANLMIAGTSNGVNLTDGLDGLATGASVMVFGAYVLISIWQYNQNCFSVPSSKCYEVRDPHDLAVVAACVMGACFGFLWWNASPAKIFMGDTGSLALGGALAGMAITTRTELLVVVLGGLFVIITLSVIIQVGSFKLRGGKRVFRMAPLQHHFELMGWAEVTIVIRFWIICGLCVALGLGVFYAEWVVGA</sequence>
<evidence type="ECO:0000313" key="10">
    <source>
        <dbReference type="Proteomes" id="UP001528912"/>
    </source>
</evidence>
<dbReference type="HAMAP" id="MF_00038">
    <property type="entry name" value="MraY"/>
    <property type="match status" value="1"/>
</dbReference>
<evidence type="ECO:0000256" key="2">
    <source>
        <dbReference type="ARBA" id="ARBA00005583"/>
    </source>
</evidence>
<keyword evidence="7" id="KW-0131">Cell cycle</keyword>
<evidence type="ECO:0000313" key="9">
    <source>
        <dbReference type="EMBL" id="MDF8264240.1"/>
    </source>
</evidence>
<proteinExistence type="inferred from homology"/>
<feature type="transmembrane region" description="Helical" evidence="7">
    <location>
        <begin position="232"/>
        <end position="249"/>
    </location>
</feature>
<evidence type="ECO:0000256" key="7">
    <source>
        <dbReference type="HAMAP-Rule" id="MF_00038"/>
    </source>
</evidence>
<keyword evidence="7" id="KW-0460">Magnesium</keyword>
<feature type="transmembrane region" description="Helical" evidence="7">
    <location>
        <begin position="324"/>
        <end position="353"/>
    </location>
</feature>
<keyword evidence="7" id="KW-1003">Cell membrane</keyword>
<keyword evidence="7" id="KW-0133">Cell shape</keyword>
<dbReference type="PROSITE" id="PS01348">
    <property type="entry name" value="MRAY_2"/>
    <property type="match status" value="1"/>
</dbReference>
<comment type="function">
    <text evidence="7">Catalyzes the initial step of the lipid cycle reactions in the biosynthesis of the cell wall peptidoglycan: transfers peptidoglycan precursor phospho-MurNAc-pentapeptide from UDP-MurNAc-pentapeptide onto the lipid carrier undecaprenyl phosphate, yielding undecaprenyl-pyrophosphoryl-MurNAc-pentapeptide, known as lipid I.</text>
</comment>
<feature type="transmembrane region" description="Helical" evidence="7">
    <location>
        <begin position="73"/>
        <end position="95"/>
    </location>
</feature>
<dbReference type="PANTHER" id="PTHR22926">
    <property type="entry name" value="PHOSPHO-N-ACETYLMURAMOYL-PENTAPEPTIDE-TRANSFERASE"/>
    <property type="match status" value="1"/>
</dbReference>
<evidence type="ECO:0000256" key="6">
    <source>
        <dbReference type="ARBA" id="ARBA00023136"/>
    </source>
</evidence>
<comment type="subcellular location">
    <subcellularLocation>
        <location evidence="7">Cell membrane</location>
        <topology evidence="7">Multi-pass membrane protein</topology>
    </subcellularLocation>
    <subcellularLocation>
        <location evidence="1">Membrane</location>
        <topology evidence="1">Multi-pass membrane protein</topology>
    </subcellularLocation>
</comment>
<evidence type="ECO:0000256" key="4">
    <source>
        <dbReference type="ARBA" id="ARBA00022692"/>
    </source>
</evidence>
<dbReference type="EC" id="2.7.8.13" evidence="7 8"/>
<dbReference type="GO" id="GO:0016740">
    <property type="term" value="F:transferase activity"/>
    <property type="evidence" value="ECO:0007669"/>
    <property type="project" value="UniProtKB-KW"/>
</dbReference>
<dbReference type="InterPro" id="IPR000715">
    <property type="entry name" value="Glycosyl_transferase_4"/>
</dbReference>
<dbReference type="PANTHER" id="PTHR22926:SF5">
    <property type="entry name" value="PHOSPHO-N-ACETYLMURAMOYL-PENTAPEPTIDE-TRANSFERASE HOMOLOG"/>
    <property type="match status" value="1"/>
</dbReference>
<feature type="transmembrane region" description="Helical" evidence="7">
    <location>
        <begin position="48"/>
        <end position="67"/>
    </location>
</feature>
<gene>
    <name evidence="7 9" type="primary">mraY</name>
    <name evidence="9" type="ORF">P4R38_08305</name>
</gene>
<evidence type="ECO:0000256" key="1">
    <source>
        <dbReference type="ARBA" id="ARBA00004141"/>
    </source>
</evidence>
<evidence type="ECO:0000256" key="3">
    <source>
        <dbReference type="ARBA" id="ARBA00022679"/>
    </source>
</evidence>
<feature type="transmembrane region" description="Helical" evidence="7">
    <location>
        <begin position="153"/>
        <end position="176"/>
    </location>
</feature>
<keyword evidence="3 7" id="KW-0808">Transferase</keyword>
<keyword evidence="7" id="KW-0132">Cell division</keyword>
<accession>A0ABT6C5X0</accession>
<evidence type="ECO:0000256" key="5">
    <source>
        <dbReference type="ARBA" id="ARBA00022989"/>
    </source>
</evidence>
<comment type="similarity">
    <text evidence="2 7">Belongs to the glycosyltransferase 4 family. MraY subfamily.</text>
</comment>
<feature type="transmembrane region" description="Helical" evidence="7">
    <location>
        <begin position="281"/>
        <end position="304"/>
    </location>
</feature>
<organism evidence="9 10">
    <name type="scientific">Luteipulveratus flavus</name>
    <dbReference type="NCBI Taxonomy" id="3031728"/>
    <lineage>
        <taxon>Bacteria</taxon>
        <taxon>Bacillati</taxon>
        <taxon>Actinomycetota</taxon>
        <taxon>Actinomycetes</taxon>
        <taxon>Micrococcales</taxon>
        <taxon>Dermacoccaceae</taxon>
        <taxon>Luteipulveratus</taxon>
    </lineage>
</organism>
<feature type="transmembrane region" description="Helical" evidence="7">
    <location>
        <begin position="188"/>
        <end position="212"/>
    </location>
</feature>
<protein>
    <recommendedName>
        <fullName evidence="7 8">Phospho-N-acetylmuramoyl-pentapeptide-transferase</fullName>
        <ecNumber evidence="7 8">2.7.8.13</ecNumber>
    </recommendedName>
    <alternativeName>
        <fullName evidence="7">UDP-MurNAc-pentapeptide phosphotransferase</fullName>
    </alternativeName>
</protein>
<keyword evidence="10" id="KW-1185">Reference proteome</keyword>